<keyword evidence="6" id="KW-0285">Flavoprotein</keyword>
<dbReference type="GO" id="GO:0016491">
    <property type="term" value="F:oxidoreductase activity"/>
    <property type="evidence" value="ECO:0007669"/>
    <property type="project" value="UniProtKB-KW"/>
</dbReference>
<evidence type="ECO:0000256" key="2">
    <source>
        <dbReference type="ARBA" id="ARBA00006561"/>
    </source>
</evidence>
<dbReference type="PROSITE" id="PS51379">
    <property type="entry name" value="4FE4S_FER_2"/>
    <property type="match status" value="4"/>
</dbReference>
<dbReference type="InterPro" id="IPR003813">
    <property type="entry name" value="MvhD/FlpD"/>
</dbReference>
<dbReference type="InterPro" id="IPR017896">
    <property type="entry name" value="4Fe4S_Fe-S-bd"/>
</dbReference>
<feature type="domain" description="4Fe-4S ferredoxin-type" evidence="10">
    <location>
        <begin position="291"/>
        <end position="320"/>
    </location>
</feature>
<dbReference type="Pfam" id="PF07992">
    <property type="entry name" value="Pyr_redox_2"/>
    <property type="match status" value="1"/>
</dbReference>
<evidence type="ECO:0000256" key="6">
    <source>
        <dbReference type="ARBA" id="ARBA00022827"/>
    </source>
</evidence>
<feature type="domain" description="4Fe-4S ferredoxin-type" evidence="10">
    <location>
        <begin position="553"/>
        <end position="582"/>
    </location>
</feature>
<evidence type="ECO:0000313" key="11">
    <source>
        <dbReference type="EMBL" id="MDF2954161.1"/>
    </source>
</evidence>
<dbReference type="InterPro" id="IPR017900">
    <property type="entry name" value="4Fe4S_Fe_S_CS"/>
</dbReference>
<dbReference type="GO" id="GO:0046872">
    <property type="term" value="F:metal ion binding"/>
    <property type="evidence" value="ECO:0007669"/>
    <property type="project" value="UniProtKB-KW"/>
</dbReference>
<dbReference type="PROSITE" id="PS00198">
    <property type="entry name" value="4FE4S_FER_1"/>
    <property type="match status" value="3"/>
</dbReference>
<comment type="cofactor">
    <cofactor evidence="1">
        <name>FAD</name>
        <dbReference type="ChEBI" id="CHEBI:57692"/>
    </cofactor>
</comment>
<feature type="domain" description="4Fe-4S ferredoxin-type" evidence="10">
    <location>
        <begin position="244"/>
        <end position="274"/>
    </location>
</feature>
<dbReference type="Gene3D" id="3.30.70.20">
    <property type="match status" value="2"/>
</dbReference>
<dbReference type="SUPFAM" id="SSF54862">
    <property type="entry name" value="4Fe-4S ferredoxins"/>
    <property type="match status" value="2"/>
</dbReference>
<evidence type="ECO:0000256" key="9">
    <source>
        <dbReference type="ARBA" id="ARBA00023014"/>
    </source>
</evidence>
<keyword evidence="8" id="KW-0408">Iron</keyword>
<keyword evidence="7" id="KW-0560">Oxidoreductase</keyword>
<protein>
    <submittedName>
        <fullName evidence="11">Heterodisulfide reductase</fullName>
    </submittedName>
</protein>
<keyword evidence="6" id="KW-0274">FAD</keyword>
<evidence type="ECO:0000256" key="5">
    <source>
        <dbReference type="ARBA" id="ARBA00022737"/>
    </source>
</evidence>
<comment type="caution">
    <text evidence="11">The sequence shown here is derived from an EMBL/GenBank/DDBJ whole genome shotgun (WGS) entry which is preliminary data.</text>
</comment>
<keyword evidence="4" id="KW-0479">Metal-binding</keyword>
<dbReference type="InterPro" id="IPR036188">
    <property type="entry name" value="FAD/NAD-bd_sf"/>
</dbReference>
<dbReference type="AlphaFoldDB" id="A0AAE3TF36"/>
<evidence type="ECO:0000256" key="1">
    <source>
        <dbReference type="ARBA" id="ARBA00001974"/>
    </source>
</evidence>
<name>A0AAE3TF36_9BACT</name>
<dbReference type="PANTHER" id="PTHR43498:SF1">
    <property type="entry name" value="COB--COM HETERODISULFIDE REDUCTASE IRON-SULFUR SUBUNIT A"/>
    <property type="match status" value="1"/>
</dbReference>
<dbReference type="InterPro" id="IPR023753">
    <property type="entry name" value="FAD/NAD-binding_dom"/>
</dbReference>
<evidence type="ECO:0000256" key="7">
    <source>
        <dbReference type="ARBA" id="ARBA00023002"/>
    </source>
</evidence>
<evidence type="ECO:0000256" key="8">
    <source>
        <dbReference type="ARBA" id="ARBA00023004"/>
    </source>
</evidence>
<dbReference type="SUPFAM" id="SSF51905">
    <property type="entry name" value="FAD/NAD(P)-binding domain"/>
    <property type="match status" value="1"/>
</dbReference>
<dbReference type="Proteomes" id="UP001144110">
    <property type="component" value="Unassembled WGS sequence"/>
</dbReference>
<gene>
    <name evidence="11" type="ORF">OD816_001406</name>
</gene>
<dbReference type="PANTHER" id="PTHR43498">
    <property type="entry name" value="FERREDOXIN:COB-COM HETERODISULFIDE REDUCTASE SUBUNIT A"/>
    <property type="match status" value="1"/>
</dbReference>
<dbReference type="Pfam" id="PF13187">
    <property type="entry name" value="Fer4_9"/>
    <property type="match status" value="1"/>
</dbReference>
<evidence type="ECO:0000256" key="4">
    <source>
        <dbReference type="ARBA" id="ARBA00022723"/>
    </source>
</evidence>
<evidence type="ECO:0000256" key="3">
    <source>
        <dbReference type="ARBA" id="ARBA00022485"/>
    </source>
</evidence>
<evidence type="ECO:0000259" key="10">
    <source>
        <dbReference type="PROSITE" id="PS51379"/>
    </source>
</evidence>
<proteinExistence type="inferred from homology"/>
<organism evidence="11 12">
    <name type="scientific">Candidatus Thermodesulfobacterium syntrophicum</name>
    <dbReference type="NCBI Taxonomy" id="3060442"/>
    <lineage>
        <taxon>Bacteria</taxon>
        <taxon>Pseudomonadati</taxon>
        <taxon>Thermodesulfobacteriota</taxon>
        <taxon>Thermodesulfobacteria</taxon>
        <taxon>Thermodesulfobacteriales</taxon>
        <taxon>Thermodesulfobacteriaceae</taxon>
        <taxon>Thermodesulfobacterium</taxon>
    </lineage>
</organism>
<evidence type="ECO:0000313" key="12">
    <source>
        <dbReference type="Proteomes" id="UP001144110"/>
    </source>
</evidence>
<dbReference type="FunFam" id="3.30.70.20:FF:000035">
    <property type="entry name" value="Iron hydrogenase 1"/>
    <property type="match status" value="1"/>
</dbReference>
<comment type="similarity">
    <text evidence="2">Belongs to the HdrA family.</text>
</comment>
<keyword evidence="3" id="KW-0004">4Fe-4S</keyword>
<dbReference type="Pfam" id="PF12838">
    <property type="entry name" value="Fer4_7"/>
    <property type="match status" value="1"/>
</dbReference>
<dbReference type="Gene3D" id="3.50.50.60">
    <property type="entry name" value="FAD/NAD(P)-binding domain"/>
    <property type="match status" value="1"/>
</dbReference>
<dbReference type="GO" id="GO:0051539">
    <property type="term" value="F:4 iron, 4 sulfur cluster binding"/>
    <property type="evidence" value="ECO:0007669"/>
    <property type="project" value="UniProtKB-KW"/>
</dbReference>
<dbReference type="Gene3D" id="3.40.50.720">
    <property type="entry name" value="NAD(P)-binding Rossmann-like Domain"/>
    <property type="match status" value="1"/>
</dbReference>
<dbReference type="EMBL" id="JAPHEG010000007">
    <property type="protein sequence ID" value="MDF2954161.1"/>
    <property type="molecule type" value="Genomic_DNA"/>
</dbReference>
<sequence length="758" mass="84759">MGSFHNIKLAIILCTCGGVLEEKIDFNELKNLAASFPETVEVLKFHDFCKEPEKKLAHLKGKINGLIIGGCSERSSLSLNEDRIKKLLNFLEIDTAFFETVNLREQCAFIHSDPIETTKKALDLLLMAYEKLKINLGALVVKDIKKEVLIIGGGVAGLSCAQSLSDLGVNVTLIEEKPYIGGHAVEIPLLWQGESSPSVCASDCVLPVIERDTLIKDNINLLTNSRILDIIKNNGNFQVKIEKRSLKVDPQKCIGCGKCVEVCPEEISSELDLGLKTRKAIDKPFRLAMPDTYHILEEACTKCGECVKVCPTDAINLDAKNEIIEKEFGGIVLATGFKGYDMNVFENLGYKFPNVVTMLEFERLWANRFKGKPPISIAFVLCQKDEVGYCSRLCCLATLKHAVRLSMAYLGTEVNVFYKSLRACGRAFEEFKKEAEIKGVGFLQEEVEKIEEGEDGFLKIITNQGEYEADLVVLAEPLVPSEMRILKMLGVETDQYGFPIEFQPRVVRPLETYVERVIVVGTAKGFKDVQESIESGAAGALKIYNALKGFEKKYFSVTDIEKCSKCGICISVCPHGAIKLSKDEIKIDPAFCKGCGLCYSTCPSNAIKLINFEEFQIIKMVENAFKHLSKDKPRILAFLCYWCSYGTGDLMGIYGEKVPENFRSIRVRCSASISLDLIMEIISQDLADGILIAGCPVKNCHHLWGNYIQDRRFTLFNKVLKEMGFEGKIVRWEYMGITMWKELAKIIRSMNESLSKAK</sequence>
<reference evidence="11" key="1">
    <citation type="submission" date="2022-11" db="EMBL/GenBank/DDBJ databases">
        <title>Candidatus Alkanophaga archaea from heated hydrothermal vent sediment oxidize petroleum alkanes.</title>
        <authorList>
            <person name="Zehnle H."/>
            <person name="Laso-Perez R."/>
            <person name="Lipp J."/>
            <person name="Teske A."/>
            <person name="Wegener G."/>
        </authorList>
    </citation>
    <scope>NUCLEOTIDE SEQUENCE</scope>
    <source>
        <strain evidence="11">MCA70</strain>
    </source>
</reference>
<keyword evidence="5" id="KW-0677">Repeat</keyword>
<keyword evidence="9" id="KW-0411">Iron-sulfur</keyword>
<feature type="domain" description="4Fe-4S ferredoxin-type" evidence="10">
    <location>
        <begin position="583"/>
        <end position="612"/>
    </location>
</feature>
<accession>A0AAE3TF36</accession>
<dbReference type="Pfam" id="PF02662">
    <property type="entry name" value="FlpD"/>
    <property type="match status" value="1"/>
</dbReference>
<dbReference type="InterPro" id="IPR039650">
    <property type="entry name" value="HdrA-like"/>
</dbReference>